<dbReference type="SUPFAM" id="SSF55486">
    <property type="entry name" value="Metalloproteases ('zincins'), catalytic domain"/>
    <property type="match status" value="1"/>
</dbReference>
<dbReference type="Proteomes" id="UP001305779">
    <property type="component" value="Unassembled WGS sequence"/>
</dbReference>
<dbReference type="EMBL" id="JAXOVC010000010">
    <property type="protein sequence ID" value="KAK4496246.1"/>
    <property type="molecule type" value="Genomic_DNA"/>
</dbReference>
<feature type="signal peptide" evidence="1">
    <location>
        <begin position="1"/>
        <end position="18"/>
    </location>
</feature>
<comment type="caution">
    <text evidence="2">The sequence shown here is derived from an EMBL/GenBank/DDBJ whole genome shotgun (WGS) entry which is preliminary data.</text>
</comment>
<keyword evidence="1" id="KW-0732">Signal</keyword>
<evidence type="ECO:0000256" key="1">
    <source>
        <dbReference type="SAM" id="SignalP"/>
    </source>
</evidence>
<organism evidence="2 3">
    <name type="scientific">Zasmidium cellare</name>
    <name type="common">Wine cellar mold</name>
    <name type="synonym">Racodium cellare</name>
    <dbReference type="NCBI Taxonomy" id="395010"/>
    <lineage>
        <taxon>Eukaryota</taxon>
        <taxon>Fungi</taxon>
        <taxon>Dikarya</taxon>
        <taxon>Ascomycota</taxon>
        <taxon>Pezizomycotina</taxon>
        <taxon>Dothideomycetes</taxon>
        <taxon>Dothideomycetidae</taxon>
        <taxon>Mycosphaerellales</taxon>
        <taxon>Mycosphaerellaceae</taxon>
        <taxon>Zasmidium</taxon>
    </lineage>
</organism>
<evidence type="ECO:0008006" key="4">
    <source>
        <dbReference type="Google" id="ProtNLM"/>
    </source>
</evidence>
<accession>A0ABR0E494</accession>
<keyword evidence="3" id="KW-1185">Reference proteome</keyword>
<evidence type="ECO:0000313" key="2">
    <source>
        <dbReference type="EMBL" id="KAK4496246.1"/>
    </source>
</evidence>
<gene>
    <name evidence="2" type="ORF">PRZ48_012226</name>
</gene>
<feature type="chain" id="PRO_5046893743" description="Lysine-specific metallo-endopeptidase domain-containing protein" evidence="1">
    <location>
        <begin position="19"/>
        <end position="375"/>
    </location>
</feature>
<dbReference type="InterPro" id="IPR024079">
    <property type="entry name" value="MetalloPept_cat_dom_sf"/>
</dbReference>
<sequence length="375" mass="42617">MARYLVFSILALTPIVHSYKIDTKSCDQSPIDFINNSLADAFEMGRKAREELEKPLDPGFDRLIKLLFAQSVNGERGIWNTLFDVEYMAADKKNDASFDTDENEVLIHCDAARFEMRADGNIYDKGKPHGTFRRTESLIAPPKDRNVLVEDPRREQEPLVLLGNGKVEDCEKAKAQAFVYTILGHPADMTICPWFLTEEMKSGPWRKFEDKLYQFYAKLMPTSVKSFLGKPQWMTEFDEVVRGMDLTLLHELTHTAKIKAEDVCFNRAPEFAANSYRQEEIDGKRAYGWTLATRLALKDSYDALNNADSFAMFAAAVRLLRMSTPVYVSDSGRVSKKNPLARRDLFDQLGGSNDTAAIETFVTKVRERSVMETAV</sequence>
<dbReference type="Gene3D" id="3.40.390.10">
    <property type="entry name" value="Collagenase (Catalytic Domain)"/>
    <property type="match status" value="1"/>
</dbReference>
<reference evidence="2 3" key="1">
    <citation type="journal article" date="2023" name="G3 (Bethesda)">
        <title>A chromosome-level genome assembly of Zasmidium syzygii isolated from banana leaves.</title>
        <authorList>
            <person name="van Westerhoven A.C."/>
            <person name="Mehrabi R."/>
            <person name="Talebi R."/>
            <person name="Steentjes M.B.F."/>
            <person name="Corcolon B."/>
            <person name="Chong P.A."/>
            <person name="Kema G.H.J."/>
            <person name="Seidl M.F."/>
        </authorList>
    </citation>
    <scope>NUCLEOTIDE SEQUENCE [LARGE SCALE GENOMIC DNA]</scope>
    <source>
        <strain evidence="2 3">P124</strain>
    </source>
</reference>
<protein>
    <recommendedName>
        <fullName evidence="4">Lysine-specific metallo-endopeptidase domain-containing protein</fullName>
    </recommendedName>
</protein>
<proteinExistence type="predicted"/>
<evidence type="ECO:0000313" key="3">
    <source>
        <dbReference type="Proteomes" id="UP001305779"/>
    </source>
</evidence>
<name>A0ABR0E494_ZASCE</name>